<dbReference type="GO" id="GO:0008360">
    <property type="term" value="P:regulation of cell shape"/>
    <property type="evidence" value="ECO:0007669"/>
    <property type="project" value="UniProtKB-KW"/>
</dbReference>
<dbReference type="Pfam" id="PF04085">
    <property type="entry name" value="MreC"/>
    <property type="match status" value="1"/>
</dbReference>
<dbReference type="EMBL" id="RJVG01000003">
    <property type="protein sequence ID" value="ROR29170.1"/>
    <property type="molecule type" value="Genomic_DNA"/>
</dbReference>
<accession>A0A3N1XR78</accession>
<dbReference type="InterPro" id="IPR042175">
    <property type="entry name" value="Cell/Rod_MreC_2"/>
</dbReference>
<dbReference type="InterPro" id="IPR032250">
    <property type="entry name" value="DUF4825"/>
</dbReference>
<dbReference type="Pfam" id="PF16107">
    <property type="entry name" value="DUF4825"/>
    <property type="match status" value="1"/>
</dbReference>
<feature type="transmembrane region" description="Helical" evidence="5">
    <location>
        <begin position="12"/>
        <end position="32"/>
    </location>
</feature>
<gene>
    <name evidence="9" type="ORF">EDD66_103105</name>
</gene>
<dbReference type="InterPro" id="IPR042177">
    <property type="entry name" value="Cell/Rod_1"/>
</dbReference>
<keyword evidence="10" id="KW-1185">Reference proteome</keyword>
<organism evidence="9 10">
    <name type="scientific">Mobilisporobacter senegalensis</name>
    <dbReference type="NCBI Taxonomy" id="1329262"/>
    <lineage>
        <taxon>Bacteria</taxon>
        <taxon>Bacillati</taxon>
        <taxon>Bacillota</taxon>
        <taxon>Clostridia</taxon>
        <taxon>Lachnospirales</taxon>
        <taxon>Lachnospiraceae</taxon>
        <taxon>Mobilisporobacter</taxon>
    </lineage>
</organism>
<dbReference type="PANTHER" id="PTHR34138:SF1">
    <property type="entry name" value="CELL SHAPE-DETERMINING PROTEIN MREC"/>
    <property type="match status" value="1"/>
</dbReference>
<dbReference type="OrthoDB" id="9804799at2"/>
<feature type="transmembrane region" description="Helical" evidence="5">
    <location>
        <begin position="41"/>
        <end position="64"/>
    </location>
</feature>
<name>A0A3N1XR78_9FIRM</name>
<keyword evidence="5" id="KW-0472">Membrane</keyword>
<evidence type="ECO:0000313" key="9">
    <source>
        <dbReference type="EMBL" id="ROR29170.1"/>
    </source>
</evidence>
<comment type="similarity">
    <text evidence="1">Belongs to the MreC family.</text>
</comment>
<sequence>MDFLQSLFFKIFYMSITASYIILAILLIRIMIRRAPKKFSYLLWSVVGFRLVCPVSFSSIFSIFNLNLQLRKTMGNNGETINYISNQMDMMEVPKTITGAASQNEVINSDLLTVPTVNVNPIEMLIYGATLVWIAGIAILLIYSTISYIKLKKRISTAVILKENIYECDNIPTPFVLGVIRPKIYIPFHLCENEISYILMHEQYHIKRMDHIIKPFSFLILSIYWFNPLVWISYYCMNKDMEMSCDEKVLNDIGISVKGDYSQSLLSFAVNRRFPDSNPLAFGEINVKERIKNILDFKKPRLWVSLIIGSVCMLVVVACAANPYEPDKSARTVVSNENPDYINQLYAYRNPYIGNVSANGKILNILGVSERLGNFTIEMETSEKPYILRLNFQEEVTDIDTFDIEMSGYATLLLALIDNADEIQWSYPYTRDESMTRYTVYWNQQNLQVMGIDDIKSYGKSADKIRELMEFIDKELSTISYENKILQQDKYELENLRNLYQLDQKYASYPKVAARVISKETNNWYNTFLIDKGTEDGLAVDMNVLAGNGLVGIITEAGKNYSRVRSIIDDSSNVSGMFLKTSDTCIVTGSLKLIDSGLIQVSHISKDADVKDGYEIVTSNISDKYLQGILIGYISDITVDANNMTKSGYLTPAVNFNRLDTVLIITELKENTEELKEMMK</sequence>
<feature type="transmembrane region" description="Helical" evidence="5">
    <location>
        <begin position="216"/>
        <end position="234"/>
    </location>
</feature>
<feature type="domain" description="DUF4825" evidence="8">
    <location>
        <begin position="345"/>
        <end position="433"/>
    </location>
</feature>
<evidence type="ECO:0000256" key="3">
    <source>
        <dbReference type="ARBA" id="ARBA00022960"/>
    </source>
</evidence>
<evidence type="ECO:0000256" key="5">
    <source>
        <dbReference type="SAM" id="Phobius"/>
    </source>
</evidence>
<evidence type="ECO:0000313" key="10">
    <source>
        <dbReference type="Proteomes" id="UP000273083"/>
    </source>
</evidence>
<evidence type="ECO:0000256" key="4">
    <source>
        <dbReference type="ARBA" id="ARBA00032089"/>
    </source>
</evidence>
<feature type="domain" description="Rod shape-determining protein MreC beta-barrel core" evidence="6">
    <location>
        <begin position="516"/>
        <end position="665"/>
    </location>
</feature>
<proteinExistence type="inferred from homology"/>
<dbReference type="AlphaFoldDB" id="A0A3N1XR78"/>
<evidence type="ECO:0000259" key="7">
    <source>
        <dbReference type="Pfam" id="PF05569"/>
    </source>
</evidence>
<dbReference type="InterPro" id="IPR007221">
    <property type="entry name" value="MreC"/>
</dbReference>
<dbReference type="Pfam" id="PF05569">
    <property type="entry name" value="Peptidase_M56"/>
    <property type="match status" value="1"/>
</dbReference>
<keyword evidence="5" id="KW-0812">Transmembrane</keyword>
<dbReference type="GO" id="GO:0005886">
    <property type="term" value="C:plasma membrane"/>
    <property type="evidence" value="ECO:0007669"/>
    <property type="project" value="TreeGrafter"/>
</dbReference>
<dbReference type="Gene3D" id="2.40.10.340">
    <property type="entry name" value="Rod shape-determining protein MreC, domain 1"/>
    <property type="match status" value="1"/>
</dbReference>
<dbReference type="Gene3D" id="2.40.10.350">
    <property type="entry name" value="Rod shape-determining protein MreC, domain 2"/>
    <property type="match status" value="1"/>
</dbReference>
<feature type="transmembrane region" description="Helical" evidence="5">
    <location>
        <begin position="124"/>
        <end position="146"/>
    </location>
</feature>
<dbReference type="RefSeq" id="WP_123608627.1">
    <property type="nucleotide sequence ID" value="NZ_RJVG01000003.1"/>
</dbReference>
<feature type="transmembrane region" description="Helical" evidence="5">
    <location>
        <begin position="302"/>
        <end position="321"/>
    </location>
</feature>
<dbReference type="InterPro" id="IPR008756">
    <property type="entry name" value="Peptidase_M56"/>
</dbReference>
<dbReference type="CDD" id="cd07341">
    <property type="entry name" value="M56_BlaR1_MecR1_like"/>
    <property type="match status" value="1"/>
</dbReference>
<dbReference type="NCBIfam" id="TIGR00219">
    <property type="entry name" value="mreC"/>
    <property type="match status" value="1"/>
</dbReference>
<keyword evidence="5" id="KW-1133">Transmembrane helix</keyword>
<evidence type="ECO:0000256" key="2">
    <source>
        <dbReference type="ARBA" id="ARBA00013855"/>
    </source>
</evidence>
<protein>
    <recommendedName>
        <fullName evidence="2">Cell shape-determining protein MreC</fullName>
    </recommendedName>
    <alternativeName>
        <fullName evidence="4">Cell shape protein MreC</fullName>
    </alternativeName>
</protein>
<evidence type="ECO:0000259" key="6">
    <source>
        <dbReference type="Pfam" id="PF04085"/>
    </source>
</evidence>
<keyword evidence="3" id="KW-0133">Cell shape</keyword>
<dbReference type="InterPro" id="IPR055342">
    <property type="entry name" value="MreC_beta-barrel_core"/>
</dbReference>
<feature type="domain" description="Peptidase M56" evidence="7">
    <location>
        <begin position="11"/>
        <end position="294"/>
    </location>
</feature>
<evidence type="ECO:0000259" key="8">
    <source>
        <dbReference type="Pfam" id="PF16107"/>
    </source>
</evidence>
<dbReference type="PANTHER" id="PTHR34138">
    <property type="entry name" value="CELL SHAPE-DETERMINING PROTEIN MREC"/>
    <property type="match status" value="1"/>
</dbReference>
<dbReference type="Proteomes" id="UP000273083">
    <property type="component" value="Unassembled WGS sequence"/>
</dbReference>
<comment type="caution">
    <text evidence="9">The sequence shown here is derived from an EMBL/GenBank/DDBJ whole genome shotgun (WGS) entry which is preliminary data.</text>
</comment>
<reference evidence="9 10" key="1">
    <citation type="submission" date="2018-11" db="EMBL/GenBank/DDBJ databases">
        <title>Genomic Encyclopedia of Type Strains, Phase IV (KMG-IV): sequencing the most valuable type-strain genomes for metagenomic binning, comparative biology and taxonomic classification.</title>
        <authorList>
            <person name="Goeker M."/>
        </authorList>
    </citation>
    <scope>NUCLEOTIDE SEQUENCE [LARGE SCALE GENOMIC DNA]</scope>
    <source>
        <strain evidence="9 10">DSM 26537</strain>
    </source>
</reference>
<evidence type="ECO:0000256" key="1">
    <source>
        <dbReference type="ARBA" id="ARBA00009369"/>
    </source>
</evidence>